<keyword evidence="1 2" id="KW-0694">RNA-binding</keyword>
<evidence type="ECO:0000259" key="4">
    <source>
        <dbReference type="PROSITE" id="PS50102"/>
    </source>
</evidence>
<protein>
    <submittedName>
        <fullName evidence="5">Related to small nuclear ribonucleoprotein U2B` (U2 small nuclear RNA-associated protein B`)</fullName>
    </submittedName>
</protein>
<evidence type="ECO:0000256" key="2">
    <source>
        <dbReference type="PROSITE-ProRule" id="PRU00176"/>
    </source>
</evidence>
<dbReference type="Gene3D" id="3.30.70.330">
    <property type="match status" value="1"/>
</dbReference>
<feature type="domain" description="RRM" evidence="4">
    <location>
        <begin position="6"/>
        <end position="85"/>
    </location>
</feature>
<feature type="region of interest" description="Disordered" evidence="3">
    <location>
        <begin position="95"/>
        <end position="146"/>
    </location>
</feature>
<keyword evidence="5" id="KW-0687">Ribonucleoprotein</keyword>
<dbReference type="FunFam" id="3.30.70.330:FF:000039">
    <property type="entry name" value="U1 small nuclear ribonucleoprotein A"/>
    <property type="match status" value="1"/>
</dbReference>
<gene>
    <name evidence="5" type="ORF">PIIN_05257</name>
</gene>
<dbReference type="SUPFAM" id="SSF54928">
    <property type="entry name" value="RNA-binding domain, RBD"/>
    <property type="match status" value="1"/>
</dbReference>
<dbReference type="GO" id="GO:0030626">
    <property type="term" value="F:U12 snRNA binding"/>
    <property type="evidence" value="ECO:0007669"/>
    <property type="project" value="TreeGrafter"/>
</dbReference>
<dbReference type="InParanoid" id="G4TJ18"/>
<dbReference type="GO" id="GO:0005689">
    <property type="term" value="C:U12-type spliceosomal complex"/>
    <property type="evidence" value="ECO:0007669"/>
    <property type="project" value="TreeGrafter"/>
</dbReference>
<proteinExistence type="predicted"/>
<accession>G4TJ18</accession>
<dbReference type="AlphaFoldDB" id="G4TJ18"/>
<dbReference type="OrthoDB" id="277802at2759"/>
<evidence type="ECO:0000256" key="1">
    <source>
        <dbReference type="ARBA" id="ARBA00022884"/>
    </source>
</evidence>
<dbReference type="InterPro" id="IPR012677">
    <property type="entry name" value="Nucleotide-bd_a/b_plait_sf"/>
</dbReference>
<dbReference type="Pfam" id="PF00076">
    <property type="entry name" value="RRM_1"/>
    <property type="match status" value="1"/>
</dbReference>
<dbReference type="FunCoup" id="G4TJ18">
    <property type="interactions" value="98"/>
</dbReference>
<feature type="compositionally biased region" description="Acidic residues" evidence="3">
    <location>
        <begin position="135"/>
        <end position="146"/>
    </location>
</feature>
<keyword evidence="6" id="KW-1185">Reference proteome</keyword>
<dbReference type="InterPro" id="IPR000504">
    <property type="entry name" value="RRM_dom"/>
</dbReference>
<dbReference type="PROSITE" id="PS50102">
    <property type="entry name" value="RRM"/>
    <property type="match status" value="1"/>
</dbReference>
<dbReference type="PANTHER" id="PTHR16105">
    <property type="entry name" value="RNA-BINDING REGION-CONTAINING PROTEIN 3"/>
    <property type="match status" value="1"/>
</dbReference>
<dbReference type="CDD" id="cd12246">
    <property type="entry name" value="RRM1_U1A_like"/>
    <property type="match status" value="1"/>
</dbReference>
<comment type="caution">
    <text evidence="5">The sequence shown here is derived from an EMBL/GenBank/DDBJ whole genome shotgun (WGS) entry which is preliminary data.</text>
</comment>
<dbReference type="InterPro" id="IPR035979">
    <property type="entry name" value="RBD_domain_sf"/>
</dbReference>
<dbReference type="GO" id="GO:0000398">
    <property type="term" value="P:mRNA splicing, via spliceosome"/>
    <property type="evidence" value="ECO:0007669"/>
    <property type="project" value="TreeGrafter"/>
</dbReference>
<evidence type="ECO:0000313" key="6">
    <source>
        <dbReference type="Proteomes" id="UP000007148"/>
    </source>
</evidence>
<dbReference type="eggNOG" id="KOG4206">
    <property type="taxonomic scope" value="Eukaryota"/>
</dbReference>
<dbReference type="STRING" id="1109443.G4TJ18"/>
<dbReference type="HOGENOM" id="CLU_041869_2_1_1"/>
<dbReference type="Proteomes" id="UP000007148">
    <property type="component" value="Unassembled WGS sequence"/>
</dbReference>
<name>G4TJ18_SERID</name>
<dbReference type="SMART" id="SM00360">
    <property type="entry name" value="RRM"/>
    <property type="match status" value="1"/>
</dbReference>
<dbReference type="InterPro" id="IPR045164">
    <property type="entry name" value="RBM41/RNPC3"/>
</dbReference>
<organism evidence="5 6">
    <name type="scientific">Serendipita indica (strain DSM 11827)</name>
    <name type="common">Root endophyte fungus</name>
    <name type="synonym">Piriformospora indica</name>
    <dbReference type="NCBI Taxonomy" id="1109443"/>
    <lineage>
        <taxon>Eukaryota</taxon>
        <taxon>Fungi</taxon>
        <taxon>Dikarya</taxon>
        <taxon>Basidiomycota</taxon>
        <taxon>Agaricomycotina</taxon>
        <taxon>Agaricomycetes</taxon>
        <taxon>Sebacinales</taxon>
        <taxon>Serendipitaceae</taxon>
        <taxon>Serendipita</taxon>
    </lineage>
</organism>
<evidence type="ECO:0000256" key="3">
    <source>
        <dbReference type="SAM" id="MobiDB-lite"/>
    </source>
</evidence>
<feature type="compositionally biased region" description="Basic and acidic residues" evidence="3">
    <location>
        <begin position="112"/>
        <end position="132"/>
    </location>
</feature>
<dbReference type="GO" id="GO:0097157">
    <property type="term" value="F:pre-mRNA intronic binding"/>
    <property type="evidence" value="ECO:0007669"/>
    <property type="project" value="TreeGrafter"/>
</dbReference>
<dbReference type="OMA" id="NLYMLFA"/>
<evidence type="ECO:0000313" key="5">
    <source>
        <dbReference type="EMBL" id="CCA71318.1"/>
    </source>
</evidence>
<sequence length="146" mass="16412">MTNPNPTLYIKNLNDRINKDELRAQLYALFLPHGPILDVVALKTAKMRGQAFVVFQDMIAATAALRAWQGEMFYDKPMHIEYAKSKSWATLKAEDPNFVPGIGRTNLPAPPRGEKRPREDGTEGDRAAKKVAPEPTEEEMDLEDDS</sequence>
<dbReference type="PANTHER" id="PTHR16105:SF0">
    <property type="entry name" value="RNA-BINDING REGION-CONTAINING PROTEIN 3"/>
    <property type="match status" value="1"/>
</dbReference>
<dbReference type="EMBL" id="CAFZ01000114">
    <property type="protein sequence ID" value="CCA71318.1"/>
    <property type="molecule type" value="Genomic_DNA"/>
</dbReference>
<reference evidence="5 6" key="1">
    <citation type="journal article" date="2011" name="PLoS Pathog.">
        <title>Endophytic Life Strategies Decoded by Genome and Transcriptome Analyses of the Mutualistic Root Symbiont Piriformospora indica.</title>
        <authorList>
            <person name="Zuccaro A."/>
            <person name="Lahrmann U."/>
            <person name="Guldener U."/>
            <person name="Langen G."/>
            <person name="Pfiffi S."/>
            <person name="Biedenkopf D."/>
            <person name="Wong P."/>
            <person name="Samans B."/>
            <person name="Grimm C."/>
            <person name="Basiewicz M."/>
            <person name="Murat C."/>
            <person name="Martin F."/>
            <person name="Kogel K.H."/>
        </authorList>
    </citation>
    <scope>NUCLEOTIDE SEQUENCE [LARGE SCALE GENOMIC DNA]</scope>
    <source>
        <strain evidence="5 6">DSM 11827</strain>
    </source>
</reference>